<dbReference type="Proteomes" id="UP001605036">
    <property type="component" value="Unassembled WGS sequence"/>
</dbReference>
<dbReference type="AlphaFoldDB" id="A0ABD1ZFL8"/>
<organism evidence="2 3">
    <name type="scientific">Riccia fluitans</name>
    <dbReference type="NCBI Taxonomy" id="41844"/>
    <lineage>
        <taxon>Eukaryota</taxon>
        <taxon>Viridiplantae</taxon>
        <taxon>Streptophyta</taxon>
        <taxon>Embryophyta</taxon>
        <taxon>Marchantiophyta</taxon>
        <taxon>Marchantiopsida</taxon>
        <taxon>Marchantiidae</taxon>
        <taxon>Marchantiales</taxon>
        <taxon>Ricciaceae</taxon>
        <taxon>Riccia</taxon>
    </lineage>
</organism>
<gene>
    <name evidence="2" type="ORF">R1flu_018365</name>
</gene>
<keyword evidence="3" id="KW-1185">Reference proteome</keyword>
<evidence type="ECO:0000313" key="2">
    <source>
        <dbReference type="EMBL" id="KAL2650237.1"/>
    </source>
</evidence>
<protein>
    <submittedName>
        <fullName evidence="2">Uncharacterized protein</fullName>
    </submittedName>
</protein>
<feature type="region of interest" description="Disordered" evidence="1">
    <location>
        <begin position="46"/>
        <end position="79"/>
    </location>
</feature>
<evidence type="ECO:0000256" key="1">
    <source>
        <dbReference type="SAM" id="MobiDB-lite"/>
    </source>
</evidence>
<proteinExistence type="predicted"/>
<accession>A0ABD1ZFL8</accession>
<reference evidence="2 3" key="1">
    <citation type="submission" date="2024-09" db="EMBL/GenBank/DDBJ databases">
        <title>Chromosome-scale assembly of Riccia fluitans.</title>
        <authorList>
            <person name="Paukszto L."/>
            <person name="Sawicki J."/>
            <person name="Karawczyk K."/>
            <person name="Piernik-Szablinska J."/>
            <person name="Szczecinska M."/>
            <person name="Mazdziarz M."/>
        </authorList>
    </citation>
    <scope>NUCLEOTIDE SEQUENCE [LARGE SCALE GENOMIC DNA]</scope>
    <source>
        <strain evidence="2">Rf_01</strain>
        <tissue evidence="2">Aerial parts of the thallus</tissue>
    </source>
</reference>
<sequence length="99" mass="10738">MSGAPIQKGVAEASVIKTCESGNRCHRRSNSNHNERRAYSRLGIRIGSSDAGGSKYPRLHGSITNHGDHRQTSQNRVGEEEIAMAGCAPATKKPKEHED</sequence>
<name>A0ABD1ZFL8_9MARC</name>
<comment type="caution">
    <text evidence="2">The sequence shown here is derived from an EMBL/GenBank/DDBJ whole genome shotgun (WGS) entry which is preliminary data.</text>
</comment>
<evidence type="ECO:0000313" key="3">
    <source>
        <dbReference type="Proteomes" id="UP001605036"/>
    </source>
</evidence>
<dbReference type="EMBL" id="JBHFFA010000001">
    <property type="protein sequence ID" value="KAL2650237.1"/>
    <property type="molecule type" value="Genomic_DNA"/>
</dbReference>